<evidence type="ECO:0000313" key="1">
    <source>
        <dbReference type="EMBL" id="SVD79886.1"/>
    </source>
</evidence>
<accession>A0A382Y995</accession>
<proteinExistence type="predicted"/>
<protein>
    <recommendedName>
        <fullName evidence="2">Porin domain-containing protein</fullName>
    </recommendedName>
</protein>
<dbReference type="AlphaFoldDB" id="A0A382Y995"/>
<reference evidence="1" key="1">
    <citation type="submission" date="2018-05" db="EMBL/GenBank/DDBJ databases">
        <authorList>
            <person name="Lanie J.A."/>
            <person name="Ng W.-L."/>
            <person name="Kazmierczak K.M."/>
            <person name="Andrzejewski T.M."/>
            <person name="Davidsen T.M."/>
            <person name="Wayne K.J."/>
            <person name="Tettelin H."/>
            <person name="Glass J.I."/>
            <person name="Rusch D."/>
            <person name="Podicherti R."/>
            <person name="Tsui H.-C.T."/>
            <person name="Winkler M.E."/>
        </authorList>
    </citation>
    <scope>NUCLEOTIDE SEQUENCE</scope>
</reference>
<feature type="non-terminal residue" evidence="1">
    <location>
        <position position="219"/>
    </location>
</feature>
<gene>
    <name evidence="1" type="ORF">METZ01_LOCUS432740</name>
</gene>
<dbReference type="EMBL" id="UINC01173986">
    <property type="protein sequence ID" value="SVD79886.1"/>
    <property type="molecule type" value="Genomic_DNA"/>
</dbReference>
<sequence length="219" mass="22670">MKNSIRNLIITAALVTGIFGIANGSDASVSGEFSSDVTFGDATAFSTPYTGLNISGDGWELSTNLSDGDVNVEEAKYNWAISSAITATFGSQAEPYGIAWGSHRPSGNSFVSAPRDHSISTGVGVSAAAYGVGANAFYGDDNYWAARASYDVSAFGINSTVGLSVNSDDAQLIDVSTEGSALGIPYESSFEYDLANDGAYWLRGVVTPDFAKGAYGIIG</sequence>
<organism evidence="1">
    <name type="scientific">marine metagenome</name>
    <dbReference type="NCBI Taxonomy" id="408172"/>
    <lineage>
        <taxon>unclassified sequences</taxon>
        <taxon>metagenomes</taxon>
        <taxon>ecological metagenomes</taxon>
    </lineage>
</organism>
<evidence type="ECO:0008006" key="2">
    <source>
        <dbReference type="Google" id="ProtNLM"/>
    </source>
</evidence>
<name>A0A382Y995_9ZZZZ</name>